<dbReference type="GeneID" id="88187551"/>
<keyword evidence="2" id="KW-0560">Oxidoreductase</keyword>
<dbReference type="InterPro" id="IPR020904">
    <property type="entry name" value="Sc_DH/Rdtase_CS"/>
</dbReference>
<dbReference type="PROSITE" id="PS00061">
    <property type="entry name" value="ADH_SHORT"/>
    <property type="match status" value="1"/>
</dbReference>
<evidence type="ECO:0000256" key="2">
    <source>
        <dbReference type="ARBA" id="ARBA00023002"/>
    </source>
</evidence>
<sequence>MSTRINPFCLDGRQALLTGSCRGIGFELARGLGRAGAKVLINGRDNERTHAACAKLRDEGLMAEAVVFDVTDYRQSETAIDDVENRLGPIDILVNNAGIQHRAPLEEFAHEKWRELMQTNLDAVFYVSQAVARHMIGRKRGKIINIGSVQSELARPSITPYAASKGAVRMLTRGMCADWARYGIQTNGLAPGYFQTELNRALVEDREFSDWLCKRTPAGRWGQVEELCGAAIFLASSASDFVNGQMLYVDGGLTSVV</sequence>
<dbReference type="GO" id="GO:0016491">
    <property type="term" value="F:oxidoreductase activity"/>
    <property type="evidence" value="ECO:0007669"/>
    <property type="project" value="UniProtKB-KW"/>
</dbReference>
<dbReference type="Pfam" id="PF00106">
    <property type="entry name" value="adh_short"/>
    <property type="match status" value="1"/>
</dbReference>
<dbReference type="PRINTS" id="PR00080">
    <property type="entry name" value="SDRFAMILY"/>
</dbReference>
<dbReference type="PRINTS" id="PR00081">
    <property type="entry name" value="GDHRDH"/>
</dbReference>
<protein>
    <submittedName>
        <fullName evidence="4">Short-chain dehydrogenase/reductase SDR</fullName>
    </submittedName>
</protein>
<keyword evidence="5" id="KW-1185">Reference proteome</keyword>
<dbReference type="SUPFAM" id="SSF51735">
    <property type="entry name" value="NAD(P)-binding Rossmann-fold domains"/>
    <property type="match status" value="1"/>
</dbReference>
<dbReference type="HOGENOM" id="CLU_010194_1_1_6"/>
<comment type="similarity">
    <text evidence="1 3">Belongs to the short-chain dehydrogenases/reductases (SDR) family.</text>
</comment>
<dbReference type="PANTHER" id="PTHR43669">
    <property type="entry name" value="5-KETO-D-GLUCONATE 5-REDUCTASE"/>
    <property type="match status" value="1"/>
</dbReference>
<dbReference type="Proteomes" id="UP000002424">
    <property type="component" value="Chromosome"/>
</dbReference>
<dbReference type="EMBL" id="CP001157">
    <property type="protein sequence ID" value="ACO80780.1"/>
    <property type="molecule type" value="Genomic_DNA"/>
</dbReference>
<evidence type="ECO:0000313" key="4">
    <source>
        <dbReference type="EMBL" id="ACO80780.1"/>
    </source>
</evidence>
<reference evidence="4 5" key="1">
    <citation type="journal article" date="2009" name="J. Bacteriol.">
        <title>Genome sequence of Azotobacter vinelandii, an obligate aerobe specialized to support diverse anaerobic metabolic processes.</title>
        <authorList>
            <person name="Setubal J.C."/>
            <person name="dos Santos P."/>
            <person name="Goldman B.S."/>
            <person name="Ertesvag H."/>
            <person name="Espin G."/>
            <person name="Rubio L.M."/>
            <person name="Valla S."/>
            <person name="Almeida N.F."/>
            <person name="Balasubramanian D."/>
            <person name="Cromes L."/>
            <person name="Curatti L."/>
            <person name="Du Z."/>
            <person name="Godsy E."/>
            <person name="Goodner B."/>
            <person name="Hellner-Burris K."/>
            <person name="Hernandez J.A."/>
            <person name="Houmiel K."/>
            <person name="Imperial J."/>
            <person name="Kennedy C."/>
            <person name="Larson T.J."/>
            <person name="Latreille P."/>
            <person name="Ligon L.S."/>
            <person name="Lu J."/>
            <person name="Maerk M."/>
            <person name="Miller N.M."/>
            <person name="Norton S."/>
            <person name="O'Carroll I.P."/>
            <person name="Paulsen I."/>
            <person name="Raulfs E.C."/>
            <person name="Roemer R."/>
            <person name="Rosser J."/>
            <person name="Segura D."/>
            <person name="Slater S."/>
            <person name="Stricklin S.L."/>
            <person name="Studholme D.J."/>
            <person name="Sun J."/>
            <person name="Viana C.J."/>
            <person name="Wallin E."/>
            <person name="Wang B."/>
            <person name="Wheeler C."/>
            <person name="Zhu H."/>
            <person name="Dean D.R."/>
            <person name="Dixon R."/>
            <person name="Wood D."/>
        </authorList>
    </citation>
    <scope>NUCLEOTIDE SEQUENCE [LARGE SCALE GENOMIC DNA]</scope>
    <source>
        <strain evidence="5">DJ / ATCC BAA-1303</strain>
    </source>
</reference>
<proteinExistence type="inferred from homology"/>
<accession>C1DIW1</accession>
<dbReference type="CDD" id="cd05347">
    <property type="entry name" value="Ga5DH-like_SDR_c"/>
    <property type="match status" value="1"/>
</dbReference>
<dbReference type="KEGG" id="avn:Avin_46750"/>
<dbReference type="EnsemblBacteria" id="ACO80780">
    <property type="protein sequence ID" value="ACO80780"/>
    <property type="gene ID" value="Avin_46750"/>
</dbReference>
<dbReference type="InterPro" id="IPR002347">
    <property type="entry name" value="SDR_fam"/>
</dbReference>
<dbReference type="OrthoDB" id="8653364at2"/>
<dbReference type="AlphaFoldDB" id="C1DIW1"/>
<dbReference type="eggNOG" id="COG1028">
    <property type="taxonomic scope" value="Bacteria"/>
</dbReference>
<name>C1DIW1_AZOVD</name>
<dbReference type="PANTHER" id="PTHR43669:SF9">
    <property type="entry name" value="5-KETO-D-GLUCONATE 5-REDUCTASE"/>
    <property type="match status" value="1"/>
</dbReference>
<dbReference type="STRING" id="322710.Avin_46750"/>
<organism evidence="4 5">
    <name type="scientific">Azotobacter vinelandii (strain DJ / ATCC BAA-1303)</name>
    <dbReference type="NCBI Taxonomy" id="322710"/>
    <lineage>
        <taxon>Bacteria</taxon>
        <taxon>Pseudomonadati</taxon>
        <taxon>Pseudomonadota</taxon>
        <taxon>Gammaproteobacteria</taxon>
        <taxon>Pseudomonadales</taxon>
        <taxon>Pseudomonadaceae</taxon>
        <taxon>Azotobacter</taxon>
    </lineage>
</organism>
<evidence type="ECO:0000313" key="5">
    <source>
        <dbReference type="Proteomes" id="UP000002424"/>
    </source>
</evidence>
<dbReference type="FunFam" id="3.40.50.720:FF:000084">
    <property type="entry name" value="Short-chain dehydrogenase reductase"/>
    <property type="match status" value="1"/>
</dbReference>
<evidence type="ECO:0000256" key="3">
    <source>
        <dbReference type="RuleBase" id="RU000363"/>
    </source>
</evidence>
<gene>
    <name evidence="4" type="ordered locus">Avin_46750</name>
</gene>
<dbReference type="RefSeq" id="WP_012703143.1">
    <property type="nucleotide sequence ID" value="NC_012560.1"/>
</dbReference>
<dbReference type="InterPro" id="IPR036291">
    <property type="entry name" value="NAD(P)-bd_dom_sf"/>
</dbReference>
<dbReference type="Gene3D" id="3.40.50.720">
    <property type="entry name" value="NAD(P)-binding Rossmann-like Domain"/>
    <property type="match status" value="1"/>
</dbReference>
<evidence type="ECO:0000256" key="1">
    <source>
        <dbReference type="ARBA" id="ARBA00006484"/>
    </source>
</evidence>